<evidence type="ECO:0000256" key="3">
    <source>
        <dbReference type="ARBA" id="ARBA00022729"/>
    </source>
</evidence>
<keyword evidence="9" id="KW-0121">Carboxypeptidase</keyword>
<feature type="disulfide bond" evidence="7 8">
    <location>
        <begin position="157"/>
        <end position="165"/>
    </location>
</feature>
<dbReference type="GO" id="GO:0004180">
    <property type="term" value="F:carboxypeptidase activity"/>
    <property type="evidence" value="ECO:0007669"/>
    <property type="project" value="UniProtKB-KW"/>
</dbReference>
<dbReference type="AlphaFoldDB" id="A0AAW0P967"/>
<keyword evidence="5 9" id="KW-0325">Glycoprotein</keyword>
<keyword evidence="9" id="KW-0482">Metalloprotease</keyword>
<organism evidence="11 12">
    <name type="scientific">Mugilogobius chulae</name>
    <name type="common">yellowstripe goby</name>
    <dbReference type="NCBI Taxonomy" id="88201"/>
    <lineage>
        <taxon>Eukaryota</taxon>
        <taxon>Metazoa</taxon>
        <taxon>Chordata</taxon>
        <taxon>Craniata</taxon>
        <taxon>Vertebrata</taxon>
        <taxon>Euteleostomi</taxon>
        <taxon>Actinopterygii</taxon>
        <taxon>Neopterygii</taxon>
        <taxon>Teleostei</taxon>
        <taxon>Neoteleostei</taxon>
        <taxon>Acanthomorphata</taxon>
        <taxon>Gobiaria</taxon>
        <taxon>Gobiiformes</taxon>
        <taxon>Gobioidei</taxon>
        <taxon>Gobiidae</taxon>
        <taxon>Gobionellinae</taxon>
        <taxon>Mugilogobius</taxon>
    </lineage>
</organism>
<dbReference type="GO" id="GO:0006508">
    <property type="term" value="P:proteolysis"/>
    <property type="evidence" value="ECO:0007669"/>
    <property type="project" value="UniProtKB-KW"/>
</dbReference>
<evidence type="ECO:0000256" key="2">
    <source>
        <dbReference type="ARBA" id="ARBA00008139"/>
    </source>
</evidence>
<feature type="region of interest" description="Disordered" evidence="10">
    <location>
        <begin position="23"/>
        <end position="55"/>
    </location>
</feature>
<keyword evidence="9" id="KW-0479">Metal-binding</keyword>
<evidence type="ECO:0000313" key="11">
    <source>
        <dbReference type="EMBL" id="KAK7912937.1"/>
    </source>
</evidence>
<keyword evidence="4 7" id="KW-1015">Disulfide bond</keyword>
<dbReference type="SUPFAM" id="SSF55486">
    <property type="entry name" value="Metalloproteases ('zincins'), catalytic domain"/>
    <property type="match status" value="1"/>
</dbReference>
<comment type="similarity">
    <text evidence="2 8 9">Belongs to the peptidase M2 family.</text>
</comment>
<keyword evidence="12" id="KW-1185">Reference proteome</keyword>
<comment type="cofactor">
    <cofactor evidence="1">
        <name>chloride</name>
        <dbReference type="ChEBI" id="CHEBI:17996"/>
    </cofactor>
</comment>
<name>A0AAW0P967_9GOBI</name>
<keyword evidence="9" id="KW-0378">Hydrolase</keyword>
<dbReference type="Pfam" id="PF01401">
    <property type="entry name" value="Peptidase_M2"/>
    <property type="match status" value="1"/>
</dbReference>
<feature type="binding site" evidence="6">
    <location>
        <position position="231"/>
    </location>
    <ligand>
        <name>chloride</name>
        <dbReference type="ChEBI" id="CHEBI:17996"/>
        <label>1</label>
    </ligand>
</feature>
<sequence length="315" mass="36164">MQDTAEAQVSGVRMRAQSAIQPRLRATLKPSACTGSTAQDRQLGPGGQSQGVSHQVRRARVSADVQLFSGVMGLQHRHSQENSDKVAEQGALWGDFYSKMSAESEQFPINQITDREIKLQLISLQDKGSGALTADKQAHLGKVMNEMSTIYSTATVCLPDDPFNCQTLEPGLEDVMFNSKDYYERLHVWEGWRQEVGKRMRPLYEDYVDLKNEAAKLNGFEDYGAYWRYNYETIEEVAPYTYTRQELMHDVRKIYNQIMPLYKELHTYVRARLMEVYPRHIDPQGPLPAHLLGDMWGRFWTNLYPLSTPYPDRPT</sequence>
<keyword evidence="9" id="KW-0645">Protease</keyword>
<evidence type="ECO:0000256" key="9">
    <source>
        <dbReference type="RuleBase" id="RU361144"/>
    </source>
</evidence>
<dbReference type="GO" id="GO:0005615">
    <property type="term" value="C:extracellular space"/>
    <property type="evidence" value="ECO:0007669"/>
    <property type="project" value="TreeGrafter"/>
</dbReference>
<dbReference type="PROSITE" id="PS52011">
    <property type="entry name" value="PEPTIDASE_M2"/>
    <property type="match status" value="1"/>
</dbReference>
<evidence type="ECO:0000256" key="6">
    <source>
        <dbReference type="PIRSR" id="PIRSR601548-2"/>
    </source>
</evidence>
<evidence type="ECO:0000256" key="1">
    <source>
        <dbReference type="ARBA" id="ARBA00001923"/>
    </source>
</evidence>
<dbReference type="EC" id="3.4.-.-" evidence="9"/>
<evidence type="ECO:0000256" key="10">
    <source>
        <dbReference type="SAM" id="MobiDB-lite"/>
    </source>
</evidence>
<dbReference type="EMBL" id="JBBPFD010000009">
    <property type="protein sequence ID" value="KAK7912937.1"/>
    <property type="molecule type" value="Genomic_DNA"/>
</dbReference>
<dbReference type="GO" id="GO:0008241">
    <property type="term" value="F:peptidyl-dipeptidase activity"/>
    <property type="evidence" value="ECO:0007669"/>
    <property type="project" value="InterPro"/>
</dbReference>
<accession>A0AAW0P967</accession>
<evidence type="ECO:0000256" key="4">
    <source>
        <dbReference type="ARBA" id="ARBA00023157"/>
    </source>
</evidence>
<dbReference type="GO" id="GO:0005886">
    <property type="term" value="C:plasma membrane"/>
    <property type="evidence" value="ECO:0007669"/>
    <property type="project" value="TreeGrafter"/>
</dbReference>
<gene>
    <name evidence="11" type="ORF">WMY93_013148</name>
</gene>
<keyword evidence="9" id="KW-0862">Zinc</keyword>
<dbReference type="PANTHER" id="PTHR10514:SF24">
    <property type="entry name" value="ANGIOTENSIN-CONVERTING ENZYME 2"/>
    <property type="match status" value="1"/>
</dbReference>
<dbReference type="GO" id="GO:0046872">
    <property type="term" value="F:metal ion binding"/>
    <property type="evidence" value="ECO:0007669"/>
    <property type="project" value="UniProtKB-KW"/>
</dbReference>
<keyword evidence="3" id="KW-0732">Signal</keyword>
<dbReference type="PRINTS" id="PR00791">
    <property type="entry name" value="PEPDIPTASEA"/>
</dbReference>
<evidence type="ECO:0000256" key="7">
    <source>
        <dbReference type="PIRSR" id="PIRSR601548-4"/>
    </source>
</evidence>
<comment type="caution">
    <text evidence="11">The sequence shown here is derived from an EMBL/GenBank/DDBJ whole genome shotgun (WGS) entry which is preliminary data.</text>
</comment>
<protein>
    <recommendedName>
        <fullName evidence="9">Angiotensin-converting enzyme</fullName>
        <ecNumber evidence="9">3.4.-.-</ecNumber>
    </recommendedName>
</protein>
<evidence type="ECO:0000256" key="8">
    <source>
        <dbReference type="PROSITE-ProRule" id="PRU01355"/>
    </source>
</evidence>
<comment type="cofactor">
    <cofactor evidence="9">
        <name>Zn(2+)</name>
        <dbReference type="ChEBI" id="CHEBI:29105"/>
    </cofactor>
    <text evidence="9">Binds 1 zinc ion per subunit.</text>
</comment>
<evidence type="ECO:0000256" key="5">
    <source>
        <dbReference type="ARBA" id="ARBA00023180"/>
    </source>
</evidence>
<dbReference type="PANTHER" id="PTHR10514">
    <property type="entry name" value="ANGIOTENSIN-CONVERTING ENZYME"/>
    <property type="match status" value="1"/>
</dbReference>
<proteinExistence type="inferred from homology"/>
<dbReference type="GO" id="GO:0008237">
    <property type="term" value="F:metallopeptidase activity"/>
    <property type="evidence" value="ECO:0007669"/>
    <property type="project" value="UniProtKB-KW"/>
</dbReference>
<dbReference type="InterPro" id="IPR001548">
    <property type="entry name" value="Peptidase_M2"/>
</dbReference>
<comment type="caution">
    <text evidence="8">Lacks conserved residue(s) required for the propagation of feature annotation.</text>
</comment>
<evidence type="ECO:0000313" key="12">
    <source>
        <dbReference type="Proteomes" id="UP001460270"/>
    </source>
</evidence>
<dbReference type="Proteomes" id="UP001460270">
    <property type="component" value="Unassembled WGS sequence"/>
</dbReference>
<reference evidence="12" key="1">
    <citation type="submission" date="2024-04" db="EMBL/GenBank/DDBJ databases">
        <title>Salinicola lusitanus LLJ914,a marine bacterium isolated from the Okinawa Trough.</title>
        <authorList>
            <person name="Li J."/>
        </authorList>
    </citation>
    <scope>NUCLEOTIDE SEQUENCE [LARGE SCALE GENOMIC DNA]</scope>
</reference>